<keyword evidence="4" id="KW-0472">Membrane</keyword>
<keyword evidence="4" id="KW-0645">Protease</keyword>
<dbReference type="Gene3D" id="2.40.10.10">
    <property type="entry name" value="Trypsin-like serine proteases"/>
    <property type="match status" value="4"/>
</dbReference>
<dbReference type="InterPro" id="IPR001314">
    <property type="entry name" value="Peptidase_S1A"/>
</dbReference>
<comment type="similarity">
    <text evidence="2">Belongs to the peptidase S1 family. CLIP subfamily.</text>
</comment>
<dbReference type="SMART" id="SM00020">
    <property type="entry name" value="Tryp_SPc"/>
    <property type="match status" value="3"/>
</dbReference>
<reference evidence="4 5" key="1">
    <citation type="journal article" date="2018" name="Gigascience">
        <title>Genomes of trombidid mites reveal novel predicted allergens and laterally-transferred genes associated with secondary metabolism.</title>
        <authorList>
            <person name="Dong X."/>
            <person name="Chaisiri K."/>
            <person name="Xia D."/>
            <person name="Armstrong S.D."/>
            <person name="Fang Y."/>
            <person name="Donnelly M.J."/>
            <person name="Kadowaki T."/>
            <person name="McGarry J.W."/>
            <person name="Darby A.C."/>
            <person name="Makepeace B.L."/>
        </authorList>
    </citation>
    <scope>NUCLEOTIDE SEQUENCE [LARGE SCALE GENOMIC DNA]</scope>
    <source>
        <strain evidence="4">UoL-UT</strain>
    </source>
</reference>
<evidence type="ECO:0000256" key="2">
    <source>
        <dbReference type="ARBA" id="ARBA00024195"/>
    </source>
</evidence>
<evidence type="ECO:0000313" key="5">
    <source>
        <dbReference type="Proteomes" id="UP000288716"/>
    </source>
</evidence>
<dbReference type="InterPro" id="IPR033116">
    <property type="entry name" value="TRYPSIN_SER"/>
</dbReference>
<dbReference type="Pfam" id="PF00089">
    <property type="entry name" value="Trypsin"/>
    <property type="match status" value="3"/>
</dbReference>
<dbReference type="CDD" id="cd00190">
    <property type="entry name" value="Tryp_SPc"/>
    <property type="match status" value="2"/>
</dbReference>
<evidence type="ECO:0000259" key="3">
    <source>
        <dbReference type="PROSITE" id="PS50240"/>
    </source>
</evidence>
<feature type="domain" description="Peptidase S1" evidence="3">
    <location>
        <begin position="415"/>
        <end position="637"/>
    </location>
</feature>
<feature type="domain" description="Peptidase S1" evidence="3">
    <location>
        <begin position="95"/>
        <end position="419"/>
    </location>
</feature>
<dbReference type="PANTHER" id="PTHR24252">
    <property type="entry name" value="ACROSIN-RELATED"/>
    <property type="match status" value="1"/>
</dbReference>
<dbReference type="PROSITE" id="PS50240">
    <property type="entry name" value="TRYPSIN_DOM"/>
    <property type="match status" value="2"/>
</dbReference>
<evidence type="ECO:0000313" key="4">
    <source>
        <dbReference type="EMBL" id="RWS26633.1"/>
    </source>
</evidence>
<dbReference type="InterPro" id="IPR001254">
    <property type="entry name" value="Trypsin_dom"/>
</dbReference>
<gene>
    <name evidence="4" type="ORF">B4U80_09468</name>
</gene>
<proteinExistence type="inferred from homology"/>
<evidence type="ECO:0000256" key="1">
    <source>
        <dbReference type="ARBA" id="ARBA00023157"/>
    </source>
</evidence>
<dbReference type="OrthoDB" id="10051896at2759"/>
<dbReference type="PROSITE" id="PS00135">
    <property type="entry name" value="TRYPSIN_SER"/>
    <property type="match status" value="2"/>
</dbReference>
<dbReference type="EMBL" id="NCKV01002599">
    <property type="protein sequence ID" value="RWS26633.1"/>
    <property type="molecule type" value="Genomic_DNA"/>
</dbReference>
<keyword evidence="4" id="KW-0812">Transmembrane</keyword>
<keyword evidence="5" id="KW-1185">Reference proteome</keyword>
<dbReference type="SUPFAM" id="SSF50494">
    <property type="entry name" value="Trypsin-like serine proteases"/>
    <property type="match status" value="3"/>
</dbReference>
<dbReference type="GO" id="GO:0006508">
    <property type="term" value="P:proteolysis"/>
    <property type="evidence" value="ECO:0007669"/>
    <property type="project" value="UniProtKB-KW"/>
</dbReference>
<keyword evidence="1" id="KW-1015">Disulfide bond</keyword>
<dbReference type="InterPro" id="IPR009003">
    <property type="entry name" value="Peptidase_S1_PA"/>
</dbReference>
<dbReference type="InterPro" id="IPR043504">
    <property type="entry name" value="Peptidase_S1_PA_chymotrypsin"/>
</dbReference>
<sequence length="645" mass="70869">MERTSQNNNQKPVNVSSFKIKCASTTIGKSSGGGFYYDIEKIIGHDDWAPDHNKHDIALIRVTKDFVFFEGHFGREALWPICMPKEYTEYVGTATVAGWGLNASVTHATMVRLQATDIDLFNCRKAKCGCHEYTTFDDIVMICAGSTRGRAETCQSDAGGPLMAYNRVADGKDYAVLIGIVSLGEGCTESGKPGVYVDLSYHMPWLRAKISPDEVKNIKLSDITIKIGVTSFGDSAAKNFYIEKLFVHPEFEYEHYKMDIALIKVNSTIQYTVGKETGILGRASVWPICMPGNNTFFEGNATVAGWGLNQSDSSQAQVKLLAVDIKLFSCFFASCICYKAYNVFDDNYMICAGYEKGKADACQGDSGGPLMANNQRSDGNFNVIQIGIVSYGEGCAEPDKPGIYSDLSMLMPWVLNTIHPEKVYYAEANNSDKDGFESIPKEELIVKSGSLSIRKGTGKDHKVIEYILHEDFHTDHYANDIALIKVNPPFEYSKGQKFGRNSVWPICMPKQDAYYLGDVTAAGWGLNKSDGTAAMTNLQAADINIFDCREDCYCKSAYTQIFKDDIMLCAGHEQGKIDACQGDSGGPLMGLKADSEGEEIVLQVGVVSYGEGCAEALKPGVYADLPTLMPWVAQKIQPDTFLLPK</sequence>
<organism evidence="4 5">
    <name type="scientific">Leptotrombidium deliense</name>
    <dbReference type="NCBI Taxonomy" id="299467"/>
    <lineage>
        <taxon>Eukaryota</taxon>
        <taxon>Metazoa</taxon>
        <taxon>Ecdysozoa</taxon>
        <taxon>Arthropoda</taxon>
        <taxon>Chelicerata</taxon>
        <taxon>Arachnida</taxon>
        <taxon>Acari</taxon>
        <taxon>Acariformes</taxon>
        <taxon>Trombidiformes</taxon>
        <taxon>Prostigmata</taxon>
        <taxon>Anystina</taxon>
        <taxon>Parasitengona</taxon>
        <taxon>Trombiculoidea</taxon>
        <taxon>Trombiculidae</taxon>
        <taxon>Leptotrombidium</taxon>
    </lineage>
</organism>
<dbReference type="VEuPathDB" id="VectorBase:LDEU005407"/>
<dbReference type="GO" id="GO:0004252">
    <property type="term" value="F:serine-type endopeptidase activity"/>
    <property type="evidence" value="ECO:0007669"/>
    <property type="project" value="InterPro"/>
</dbReference>
<protein>
    <submittedName>
        <fullName evidence="4">Transmembrane protease serine 11G-like protein</fullName>
    </submittedName>
</protein>
<dbReference type="STRING" id="299467.A0A443SGH4"/>
<dbReference type="PRINTS" id="PR00722">
    <property type="entry name" value="CHYMOTRYPSIN"/>
</dbReference>
<name>A0A443SGH4_9ACAR</name>
<keyword evidence="4" id="KW-0378">Hydrolase</keyword>
<dbReference type="FunFam" id="2.40.10.10:FF:000002">
    <property type="entry name" value="Transmembrane protease serine"/>
    <property type="match status" value="2"/>
</dbReference>
<accession>A0A443SGH4</accession>
<dbReference type="AlphaFoldDB" id="A0A443SGH4"/>
<dbReference type="PANTHER" id="PTHR24252:SF7">
    <property type="entry name" value="HYALIN"/>
    <property type="match status" value="1"/>
</dbReference>
<comment type="caution">
    <text evidence="4">The sequence shown here is derived from an EMBL/GenBank/DDBJ whole genome shotgun (WGS) entry which is preliminary data.</text>
</comment>
<dbReference type="Proteomes" id="UP000288716">
    <property type="component" value="Unassembled WGS sequence"/>
</dbReference>